<sequence>MVKTGAKKAWSTVAGWFN</sequence>
<reference evidence="2" key="1">
    <citation type="submission" date="2016-08" db="EMBL/GenBank/DDBJ databases">
        <authorList>
            <person name="Loux V."/>
            <person name="Rue O."/>
        </authorList>
    </citation>
    <scope>NUCLEOTIDE SEQUENCE [LARGE SCALE GENOMIC DNA]</scope>
    <source>
        <strain evidence="2">INRA Bc05-F1</strain>
    </source>
</reference>
<protein>
    <submittedName>
        <fullName evidence="1">Uncharacterized protein</fullName>
    </submittedName>
</protein>
<name>A0A1C4AKJ7_9BACI</name>
<accession>A0A1C4AKJ7</accession>
<dbReference type="AlphaFoldDB" id="A0A1C4AKJ7"/>
<evidence type="ECO:0000313" key="2">
    <source>
        <dbReference type="Proteomes" id="UP000196052"/>
    </source>
</evidence>
<dbReference type="Proteomes" id="UP000196052">
    <property type="component" value="Unassembled WGS sequence"/>
</dbReference>
<evidence type="ECO:0000313" key="1">
    <source>
        <dbReference type="EMBL" id="SCB95222.1"/>
    </source>
</evidence>
<proteinExistence type="predicted"/>
<gene>
    <name evidence="1" type="ORF">BC05F1_00933</name>
</gene>
<dbReference type="EMBL" id="FMBE01000012">
    <property type="protein sequence ID" value="SCB95222.1"/>
    <property type="molecule type" value="Genomic_DNA"/>
</dbReference>
<organism evidence="1 2">
    <name type="scientific">Bacillus wiedmannii</name>
    <dbReference type="NCBI Taxonomy" id="1890302"/>
    <lineage>
        <taxon>Bacteria</taxon>
        <taxon>Bacillati</taxon>
        <taxon>Bacillota</taxon>
        <taxon>Bacilli</taxon>
        <taxon>Bacillales</taxon>
        <taxon>Bacillaceae</taxon>
        <taxon>Bacillus</taxon>
        <taxon>Bacillus cereus group</taxon>
    </lineage>
</organism>